<comment type="caution">
    <text evidence="2">The sequence shown here is derived from an EMBL/GenBank/DDBJ whole genome shotgun (WGS) entry which is preliminary data.</text>
</comment>
<accession>A0A1F5WQB1</accession>
<organism evidence="2 3">
    <name type="scientific">Candidatus Giovannonibacteria bacterium RIFCSPHIGHO2_02_43_13</name>
    <dbReference type="NCBI Taxonomy" id="1798330"/>
    <lineage>
        <taxon>Bacteria</taxon>
        <taxon>Candidatus Giovannoniibacteriota</taxon>
    </lineage>
</organism>
<name>A0A1F5WQB1_9BACT</name>
<evidence type="ECO:0000256" key="1">
    <source>
        <dbReference type="SAM" id="Phobius"/>
    </source>
</evidence>
<proteinExistence type="predicted"/>
<dbReference type="AlphaFoldDB" id="A0A1F5WQB1"/>
<keyword evidence="1" id="KW-0472">Membrane</keyword>
<reference evidence="2 3" key="1">
    <citation type="journal article" date="2016" name="Nat. Commun.">
        <title>Thousands of microbial genomes shed light on interconnected biogeochemical processes in an aquifer system.</title>
        <authorList>
            <person name="Anantharaman K."/>
            <person name="Brown C.T."/>
            <person name="Hug L.A."/>
            <person name="Sharon I."/>
            <person name="Castelle C.J."/>
            <person name="Probst A.J."/>
            <person name="Thomas B.C."/>
            <person name="Singh A."/>
            <person name="Wilkins M.J."/>
            <person name="Karaoz U."/>
            <person name="Brodie E.L."/>
            <person name="Williams K.H."/>
            <person name="Hubbard S.S."/>
            <person name="Banfield J.F."/>
        </authorList>
    </citation>
    <scope>NUCLEOTIDE SEQUENCE [LARGE SCALE GENOMIC DNA]</scope>
</reference>
<sequence length="307" mass="34674">MPPEENIKSAPPMPQGIPKIRTFKSDAQTYMHENQVTRLEMDTKNYVSQTAERWKIPAVNYKIYAYVLGGVILLASAGYFGYQMYLGNISTKEPATEKPRAHPVFLQVESETEIIYSKADGGSLTNAIKNALGQQYKFGTINYLKIRQNENQPYLNAGEFIKIMLWSPPNSFLENLDSAFNVLVVYQGSVSAADGLNNAPVFVFKTKNFASSYAALLEWETGNAEKTNTLWQDLKPFINLQNIDPASLYRKEFEDNLIKNNDARAFRAADGRMLLEYALFNKKFIIISPSREALSLVLGRFIVLPPQ</sequence>
<feature type="transmembrane region" description="Helical" evidence="1">
    <location>
        <begin position="63"/>
        <end position="82"/>
    </location>
</feature>
<protein>
    <submittedName>
        <fullName evidence="2">Uncharacterized protein</fullName>
    </submittedName>
</protein>
<keyword evidence="1" id="KW-1133">Transmembrane helix</keyword>
<evidence type="ECO:0000313" key="3">
    <source>
        <dbReference type="Proteomes" id="UP000178425"/>
    </source>
</evidence>
<evidence type="ECO:0000313" key="2">
    <source>
        <dbReference type="EMBL" id="OGF77810.1"/>
    </source>
</evidence>
<keyword evidence="1" id="KW-0812">Transmembrane</keyword>
<dbReference type="EMBL" id="MFHI01000034">
    <property type="protein sequence ID" value="OGF77810.1"/>
    <property type="molecule type" value="Genomic_DNA"/>
</dbReference>
<dbReference type="Proteomes" id="UP000178425">
    <property type="component" value="Unassembled WGS sequence"/>
</dbReference>
<gene>
    <name evidence="2" type="ORF">A2W54_03330</name>
</gene>